<dbReference type="CDD" id="cd23572">
    <property type="entry name" value="TFP_LU_ECD_PINLYP_rpt2"/>
    <property type="match status" value="1"/>
</dbReference>
<accession>A0A151MW93</accession>
<name>A0A151MW93_ALLMI</name>
<dbReference type="PANTHER" id="PTHR20914:SF30">
    <property type="entry name" value="LY6_PLAUR DOMAIN CONTAINING 9"/>
    <property type="match status" value="1"/>
</dbReference>
<dbReference type="SUPFAM" id="SSF57302">
    <property type="entry name" value="Snake toxin-like"/>
    <property type="match status" value="1"/>
</dbReference>
<dbReference type="AlphaFoldDB" id="A0A151MW93"/>
<dbReference type="EMBL" id="AKHW03004724">
    <property type="protein sequence ID" value="KYO28821.1"/>
    <property type="molecule type" value="Genomic_DNA"/>
</dbReference>
<dbReference type="InterPro" id="IPR045860">
    <property type="entry name" value="Snake_toxin-like_sf"/>
</dbReference>
<reference evidence="4 5" key="1">
    <citation type="journal article" date="2012" name="Genome Biol.">
        <title>Sequencing three crocodilian genomes to illuminate the evolution of archosaurs and amniotes.</title>
        <authorList>
            <person name="St John J.A."/>
            <person name="Braun E.L."/>
            <person name="Isberg S.R."/>
            <person name="Miles L.G."/>
            <person name="Chong A.Y."/>
            <person name="Gongora J."/>
            <person name="Dalzell P."/>
            <person name="Moran C."/>
            <person name="Bed'hom B."/>
            <person name="Abzhanov A."/>
            <person name="Burgess S.C."/>
            <person name="Cooksey A.M."/>
            <person name="Castoe T.A."/>
            <person name="Crawford N.G."/>
            <person name="Densmore L.D."/>
            <person name="Drew J.C."/>
            <person name="Edwards S.V."/>
            <person name="Faircloth B.C."/>
            <person name="Fujita M.K."/>
            <person name="Greenwold M.J."/>
            <person name="Hoffmann F.G."/>
            <person name="Howard J.M."/>
            <person name="Iguchi T."/>
            <person name="Janes D.E."/>
            <person name="Khan S.Y."/>
            <person name="Kohno S."/>
            <person name="de Koning A.J."/>
            <person name="Lance S.L."/>
            <person name="McCarthy F.M."/>
            <person name="McCormack J.E."/>
            <person name="Merchant M.E."/>
            <person name="Peterson D.G."/>
            <person name="Pollock D.D."/>
            <person name="Pourmand N."/>
            <person name="Raney B.J."/>
            <person name="Roessler K.A."/>
            <person name="Sanford J.R."/>
            <person name="Sawyer R.H."/>
            <person name="Schmidt C.J."/>
            <person name="Triplett E.W."/>
            <person name="Tuberville T.D."/>
            <person name="Venegas-Anaya M."/>
            <person name="Howard J.T."/>
            <person name="Jarvis E.D."/>
            <person name="Guillette L.J.Jr."/>
            <person name="Glenn T.C."/>
            <person name="Green R.E."/>
            <person name="Ray D.A."/>
        </authorList>
    </citation>
    <scope>NUCLEOTIDE SEQUENCE [LARGE SCALE GENOMIC DNA]</scope>
    <source>
        <strain evidence="4">KSC_2009_1</strain>
    </source>
</reference>
<evidence type="ECO:0000313" key="4">
    <source>
        <dbReference type="EMBL" id="KYO28821.1"/>
    </source>
</evidence>
<dbReference type="Pfam" id="PF00021">
    <property type="entry name" value="UPAR_LY6"/>
    <property type="match status" value="1"/>
</dbReference>
<dbReference type="InterPro" id="IPR016054">
    <property type="entry name" value="LY6_UPA_recep-like"/>
</dbReference>
<keyword evidence="4" id="KW-0593">Phospholipase A2 inhibitor</keyword>
<feature type="domain" description="UPAR/Ly6" evidence="3">
    <location>
        <begin position="30"/>
        <end position="98"/>
    </location>
</feature>
<dbReference type="InterPro" id="IPR050918">
    <property type="entry name" value="CNF-like_PLA2_Inhibitor"/>
</dbReference>
<gene>
    <name evidence="4" type="ORF">Y1Q_0009681</name>
</gene>
<keyword evidence="5" id="KW-1185">Reference proteome</keyword>
<evidence type="ECO:0000259" key="3">
    <source>
        <dbReference type="Pfam" id="PF00021"/>
    </source>
</evidence>
<proteinExistence type="predicted"/>
<evidence type="ECO:0000256" key="2">
    <source>
        <dbReference type="ARBA" id="ARBA00022525"/>
    </source>
</evidence>
<evidence type="ECO:0000256" key="1">
    <source>
        <dbReference type="ARBA" id="ARBA00004613"/>
    </source>
</evidence>
<evidence type="ECO:0000313" key="5">
    <source>
        <dbReference type="Proteomes" id="UP000050525"/>
    </source>
</evidence>
<dbReference type="PANTHER" id="PTHR20914">
    <property type="entry name" value="LY6/PLAUR DOMAIN-CONTAINING PROTEIN 8"/>
    <property type="match status" value="1"/>
</dbReference>
<dbReference type="GO" id="GO:0030154">
    <property type="term" value="P:cell differentiation"/>
    <property type="evidence" value="ECO:0007669"/>
    <property type="project" value="UniProtKB-ARBA"/>
</dbReference>
<dbReference type="Proteomes" id="UP000050525">
    <property type="component" value="Unassembled WGS sequence"/>
</dbReference>
<keyword evidence="2" id="KW-0964">Secreted</keyword>
<dbReference type="GO" id="GO:0005576">
    <property type="term" value="C:extracellular region"/>
    <property type="evidence" value="ECO:0007669"/>
    <property type="project" value="UniProtKB-SubCell"/>
</dbReference>
<sequence>MLKHAGHCKPLGVVFSGGTGNKQITVGFDKCPACFVSGSHECGNEIVYCTGSETYCFDFEGSLSKGGVSVKAAVKGCTSQSECNMSHDEKQELLRISVVFNRFECKLATPAASKASGWTLPPTLFLPIMAGLFLVKTMS</sequence>
<organism evidence="4 5">
    <name type="scientific">Alligator mississippiensis</name>
    <name type="common">American alligator</name>
    <dbReference type="NCBI Taxonomy" id="8496"/>
    <lineage>
        <taxon>Eukaryota</taxon>
        <taxon>Metazoa</taxon>
        <taxon>Chordata</taxon>
        <taxon>Craniata</taxon>
        <taxon>Vertebrata</taxon>
        <taxon>Euteleostomi</taxon>
        <taxon>Archelosauria</taxon>
        <taxon>Archosauria</taxon>
        <taxon>Crocodylia</taxon>
        <taxon>Alligatoridae</taxon>
        <taxon>Alligatorinae</taxon>
        <taxon>Alligator</taxon>
    </lineage>
</organism>
<comment type="subcellular location">
    <subcellularLocation>
        <location evidence="1">Secreted</location>
    </subcellularLocation>
</comment>
<comment type="caution">
    <text evidence="4">The sequence shown here is derived from an EMBL/GenBank/DDBJ whole genome shotgun (WGS) entry which is preliminary data.</text>
</comment>
<protein>
    <submittedName>
        <fullName evidence="4">Phospholipase A2 inhibitor and Ly6/PLAUR domain-containing protein-like</fullName>
    </submittedName>
</protein>
<dbReference type="Gene3D" id="2.10.60.10">
    <property type="entry name" value="CD59"/>
    <property type="match status" value="1"/>
</dbReference>